<protein>
    <recommendedName>
        <fullName evidence="9">Sec-independent protein translocase protein TatB homolog</fullName>
    </recommendedName>
</protein>
<dbReference type="GO" id="GO:0008320">
    <property type="term" value="F:protein transmembrane transporter activity"/>
    <property type="evidence" value="ECO:0007669"/>
    <property type="project" value="UniProtKB-UniRule"/>
</dbReference>
<name>A0A553UL01_9HELI</name>
<evidence type="ECO:0000256" key="5">
    <source>
        <dbReference type="ARBA" id="ARBA00022927"/>
    </source>
</evidence>
<feature type="region of interest" description="Disordered" evidence="10">
    <location>
        <begin position="109"/>
        <end position="136"/>
    </location>
</feature>
<dbReference type="InterPro" id="IPR003369">
    <property type="entry name" value="TatA/B/E"/>
</dbReference>
<keyword evidence="5 9" id="KW-0653">Protein transport</keyword>
<reference evidence="11 12" key="3">
    <citation type="submission" date="2019-07" db="EMBL/GenBank/DDBJ databases">
        <authorList>
            <person name="Papic B."/>
        </authorList>
    </citation>
    <scope>NUCLEOTIDE SEQUENCE [LARGE SCALE GENOMIC DNA]</scope>
    <source>
        <strain evidence="11 12">L8b</strain>
    </source>
</reference>
<dbReference type="Proteomes" id="UP000319322">
    <property type="component" value="Unassembled WGS sequence"/>
</dbReference>
<dbReference type="RefSeq" id="WP_120948407.1">
    <property type="nucleotide sequence ID" value="NZ_QXQS01000010.1"/>
</dbReference>
<dbReference type="GO" id="GO:0033281">
    <property type="term" value="C:TAT protein transport complex"/>
    <property type="evidence" value="ECO:0007669"/>
    <property type="project" value="UniProtKB-UniRule"/>
</dbReference>
<dbReference type="Gene3D" id="1.20.5.3310">
    <property type="match status" value="1"/>
</dbReference>
<keyword evidence="4 9" id="KW-0812">Transmembrane</keyword>
<evidence type="ECO:0000313" key="11">
    <source>
        <dbReference type="EMBL" id="TSA80877.1"/>
    </source>
</evidence>
<feature type="compositionally biased region" description="Basic and acidic residues" evidence="10">
    <location>
        <begin position="115"/>
        <end position="136"/>
    </location>
</feature>
<evidence type="ECO:0000256" key="8">
    <source>
        <dbReference type="ARBA" id="ARBA00023136"/>
    </source>
</evidence>
<dbReference type="InterPro" id="IPR018448">
    <property type="entry name" value="TatB"/>
</dbReference>
<evidence type="ECO:0000256" key="4">
    <source>
        <dbReference type="ARBA" id="ARBA00022692"/>
    </source>
</evidence>
<gene>
    <name evidence="11" type="primary">tatB</name>
    <name evidence="11" type="ORF">FNE76_07010</name>
</gene>
<dbReference type="EMBL" id="VKGC01000023">
    <property type="protein sequence ID" value="TSA80877.1"/>
    <property type="molecule type" value="Genomic_DNA"/>
</dbReference>
<keyword evidence="3 9" id="KW-1003">Cell membrane</keyword>
<evidence type="ECO:0000256" key="1">
    <source>
        <dbReference type="ARBA" id="ARBA00004167"/>
    </source>
</evidence>
<reference evidence="11 12" key="2">
    <citation type="submission" date="2019-07" db="EMBL/GenBank/DDBJ databases">
        <title>Helicobacter labacensis sp. nov., Helicobacter mehlei sp. nov. and Helicobacter vulpis sp. nov., isolated from gastric mucosa of red fox (Vulpis vulpis).</title>
        <authorList>
            <person name="Kusar D."/>
            <person name="Gruntar I."/>
            <person name="Pate M."/>
            <person name="Zajc U."/>
            <person name="Ocepek M."/>
        </authorList>
    </citation>
    <scope>NUCLEOTIDE SEQUENCE [LARGE SCALE GENOMIC DNA]</scope>
    <source>
        <strain evidence="11 12">L8b</strain>
    </source>
</reference>
<dbReference type="NCBIfam" id="TIGR01410">
    <property type="entry name" value="tatB"/>
    <property type="match status" value="1"/>
</dbReference>
<comment type="caution">
    <text evidence="11">The sequence shown here is derived from an EMBL/GenBank/DDBJ whole genome shotgun (WGS) entry which is preliminary data.</text>
</comment>
<dbReference type="GO" id="GO:0043953">
    <property type="term" value="P:protein transport by the Tat complex"/>
    <property type="evidence" value="ECO:0007669"/>
    <property type="project" value="UniProtKB-UniRule"/>
</dbReference>
<evidence type="ECO:0000313" key="12">
    <source>
        <dbReference type="Proteomes" id="UP000319322"/>
    </source>
</evidence>
<comment type="similarity">
    <text evidence="9">Belongs to the TatB family.</text>
</comment>
<keyword evidence="12" id="KW-1185">Reference proteome</keyword>
<keyword evidence="2 9" id="KW-0813">Transport</keyword>
<evidence type="ECO:0000256" key="10">
    <source>
        <dbReference type="SAM" id="MobiDB-lite"/>
    </source>
</evidence>
<reference evidence="12" key="1">
    <citation type="submission" date="2019-07" db="EMBL/GenBank/DDBJ databases">
        <title>Helicobacter labacensis sp. nov., Helicobacter mehlei sp. nov. and Helicobacter vulpis sp. nov., isolated from gastric mucosa of red fox (Vulpis vulpis).</title>
        <authorList>
            <person name="Papic B."/>
        </authorList>
    </citation>
    <scope>NUCLEOTIDE SEQUENCE [LARGE SCALE GENOMIC DNA]</scope>
    <source>
        <strain evidence="12">L8b</strain>
    </source>
</reference>
<keyword evidence="6 9" id="KW-1133">Transmembrane helix</keyword>
<dbReference type="HAMAP" id="MF_00237">
    <property type="entry name" value="TatB"/>
    <property type="match status" value="1"/>
</dbReference>
<accession>A0A553UL01</accession>
<evidence type="ECO:0000256" key="2">
    <source>
        <dbReference type="ARBA" id="ARBA00022448"/>
    </source>
</evidence>
<evidence type="ECO:0000256" key="6">
    <source>
        <dbReference type="ARBA" id="ARBA00022989"/>
    </source>
</evidence>
<keyword evidence="7 9" id="KW-0811">Translocation</keyword>
<evidence type="ECO:0000256" key="9">
    <source>
        <dbReference type="HAMAP-Rule" id="MF_00237"/>
    </source>
</evidence>
<dbReference type="PRINTS" id="PR01506">
    <property type="entry name" value="TATBPROTEIN"/>
</dbReference>
<proteinExistence type="inferred from homology"/>
<evidence type="ECO:0000256" key="7">
    <source>
        <dbReference type="ARBA" id="ARBA00023010"/>
    </source>
</evidence>
<keyword evidence="8 9" id="KW-0472">Membrane</keyword>
<dbReference type="Pfam" id="PF02416">
    <property type="entry name" value="TatA_B_E"/>
    <property type="match status" value="1"/>
</dbReference>
<dbReference type="AlphaFoldDB" id="A0A553UL01"/>
<organism evidence="11 12">
    <name type="scientific">Helicobacter mehlei</name>
    <dbReference type="NCBI Taxonomy" id="2316080"/>
    <lineage>
        <taxon>Bacteria</taxon>
        <taxon>Pseudomonadati</taxon>
        <taxon>Campylobacterota</taxon>
        <taxon>Epsilonproteobacteria</taxon>
        <taxon>Campylobacterales</taxon>
        <taxon>Helicobacteraceae</taxon>
        <taxon>Helicobacter</taxon>
    </lineage>
</organism>
<evidence type="ECO:0000256" key="3">
    <source>
        <dbReference type="ARBA" id="ARBA00022475"/>
    </source>
</evidence>
<comment type="subcellular location">
    <subcellularLocation>
        <location evidence="9">Cell membrane</location>
        <topology evidence="9">Single-pass membrane protein</topology>
    </subcellularLocation>
    <subcellularLocation>
        <location evidence="1">Membrane</location>
        <topology evidence="1">Single-pass membrane protein</topology>
    </subcellularLocation>
</comment>
<sequence>MFGMGFFELLVVLVVAIIFLGPEKFPKALVDIVKCFRAVKKTLSDAKETLDKEIHIEELRQQSLEYKKYFEESAQNVQNSLKRELEEVKEIKELQEFKEITQSIAKDNPLDSLAEEVHADEKPKVSLEKKPPDAPR</sequence>